<comment type="subcellular location">
    <subcellularLocation>
        <location evidence="1">Cell inner membrane</location>
        <topology evidence="1">Multi-pass membrane protein</topology>
    </subcellularLocation>
</comment>
<feature type="transmembrane region" description="Helical" evidence="9">
    <location>
        <begin position="135"/>
        <end position="156"/>
    </location>
</feature>
<reference evidence="12" key="1">
    <citation type="submission" date="2016-06" db="EMBL/GenBank/DDBJ databases">
        <authorList>
            <person name="Nascimento L."/>
            <person name="Pereira R.V."/>
            <person name="Martins L.F."/>
            <person name="Quaggio R.B."/>
            <person name="Silva A.M."/>
            <person name="Setubal J.C."/>
        </authorList>
    </citation>
    <scope>NUCLEOTIDE SEQUENCE [LARGE SCALE GENOMIC DNA]</scope>
</reference>
<evidence type="ECO:0000256" key="9">
    <source>
        <dbReference type="SAM" id="Phobius"/>
    </source>
</evidence>
<dbReference type="PANTHER" id="PTHR35011:SF2">
    <property type="entry name" value="2,3-DIKETO-L-GULONATE TRAP TRANSPORTER SMALL PERMEASE PROTEIN YIAM"/>
    <property type="match status" value="1"/>
</dbReference>
<feature type="transmembrane region" description="Helical" evidence="9">
    <location>
        <begin position="20"/>
        <end position="41"/>
    </location>
</feature>
<dbReference type="InterPro" id="IPR007387">
    <property type="entry name" value="TRAP_DctQ"/>
</dbReference>
<feature type="domain" description="Tripartite ATP-independent periplasmic transporters DctQ component" evidence="10">
    <location>
        <begin position="32"/>
        <end position="163"/>
    </location>
</feature>
<evidence type="ECO:0000313" key="12">
    <source>
        <dbReference type="Proteomes" id="UP000196475"/>
    </source>
</evidence>
<keyword evidence="4" id="KW-0997">Cell inner membrane</keyword>
<dbReference type="Pfam" id="PF04290">
    <property type="entry name" value="DctQ"/>
    <property type="match status" value="1"/>
</dbReference>
<keyword evidence="6 9" id="KW-1133">Transmembrane helix</keyword>
<evidence type="ECO:0000256" key="3">
    <source>
        <dbReference type="ARBA" id="ARBA00022475"/>
    </source>
</evidence>
<dbReference type="GO" id="GO:0022857">
    <property type="term" value="F:transmembrane transporter activity"/>
    <property type="evidence" value="ECO:0007669"/>
    <property type="project" value="TreeGrafter"/>
</dbReference>
<evidence type="ECO:0000313" key="11">
    <source>
        <dbReference type="EMBL" id="OUM86062.1"/>
    </source>
</evidence>
<evidence type="ECO:0000256" key="5">
    <source>
        <dbReference type="ARBA" id="ARBA00022692"/>
    </source>
</evidence>
<protein>
    <recommendedName>
        <fullName evidence="10">Tripartite ATP-independent periplasmic transporters DctQ component domain-containing protein</fullName>
    </recommendedName>
</protein>
<evidence type="ECO:0000256" key="7">
    <source>
        <dbReference type="ARBA" id="ARBA00023136"/>
    </source>
</evidence>
<dbReference type="PANTHER" id="PTHR35011">
    <property type="entry name" value="2,3-DIKETO-L-GULONATE TRAP TRANSPORTER SMALL PERMEASE PROTEIN YIAM"/>
    <property type="match status" value="1"/>
</dbReference>
<accession>A0A1Y3PFE0</accession>
<gene>
    <name evidence="11" type="ORF">BAA01_01555</name>
</gene>
<keyword evidence="7 9" id="KW-0472">Membrane</keyword>
<evidence type="ECO:0000256" key="4">
    <source>
        <dbReference type="ARBA" id="ARBA00022519"/>
    </source>
</evidence>
<evidence type="ECO:0000256" key="8">
    <source>
        <dbReference type="ARBA" id="ARBA00038436"/>
    </source>
</evidence>
<organism evidence="11 12">
    <name type="scientific">Bacillus thermozeamaize</name>
    <dbReference type="NCBI Taxonomy" id="230954"/>
    <lineage>
        <taxon>Bacteria</taxon>
        <taxon>Bacillati</taxon>
        <taxon>Bacillota</taxon>
        <taxon>Bacilli</taxon>
        <taxon>Bacillales</taxon>
        <taxon>Bacillaceae</taxon>
        <taxon>Bacillus</taxon>
    </lineage>
</organism>
<keyword evidence="3" id="KW-1003">Cell membrane</keyword>
<evidence type="ECO:0000259" key="10">
    <source>
        <dbReference type="Pfam" id="PF04290"/>
    </source>
</evidence>
<dbReference type="Proteomes" id="UP000196475">
    <property type="component" value="Unassembled WGS sequence"/>
</dbReference>
<keyword evidence="2" id="KW-0813">Transport</keyword>
<feature type="transmembrane region" description="Helical" evidence="9">
    <location>
        <begin position="56"/>
        <end position="73"/>
    </location>
</feature>
<feature type="transmembrane region" description="Helical" evidence="9">
    <location>
        <begin position="94"/>
        <end position="115"/>
    </location>
</feature>
<keyword evidence="5 9" id="KW-0812">Transmembrane</keyword>
<proteinExistence type="inferred from homology"/>
<evidence type="ECO:0000256" key="2">
    <source>
        <dbReference type="ARBA" id="ARBA00022448"/>
    </source>
</evidence>
<dbReference type="EMBL" id="LZRT01000094">
    <property type="protein sequence ID" value="OUM86062.1"/>
    <property type="molecule type" value="Genomic_DNA"/>
</dbReference>
<comment type="similarity">
    <text evidence="8">Belongs to the TRAP transporter small permease family.</text>
</comment>
<dbReference type="GO" id="GO:0005886">
    <property type="term" value="C:plasma membrane"/>
    <property type="evidence" value="ECO:0007669"/>
    <property type="project" value="UniProtKB-SubCell"/>
</dbReference>
<name>A0A1Y3PFE0_9BACI</name>
<evidence type="ECO:0000256" key="1">
    <source>
        <dbReference type="ARBA" id="ARBA00004429"/>
    </source>
</evidence>
<dbReference type="GO" id="GO:0015740">
    <property type="term" value="P:C4-dicarboxylate transport"/>
    <property type="evidence" value="ECO:0007669"/>
    <property type="project" value="TreeGrafter"/>
</dbReference>
<comment type="caution">
    <text evidence="11">The sequence shown here is derived from an EMBL/GenBank/DDBJ whole genome shotgun (WGS) entry which is preliminary data.</text>
</comment>
<evidence type="ECO:0000256" key="6">
    <source>
        <dbReference type="ARBA" id="ARBA00022989"/>
    </source>
</evidence>
<dbReference type="InterPro" id="IPR055348">
    <property type="entry name" value="DctQ"/>
</dbReference>
<dbReference type="AlphaFoldDB" id="A0A1Y3PFE0"/>
<sequence length="170" mass="19427">MNTNNGLPFNGKISRIVDKIEVFLTAFLLSFITLLVFFSVVARKLLGYSSGVIEESVRFAMIWMVFVAGSLAFKRDMHITINILVDKLSEKKKLFLQTFACLLGFLFCVFLVVKGLELVISSYQLDERSIASWKFPLWIPRLAVPVGALLMAFRLLERMLQNLVMLRQVK</sequence>